<dbReference type="GO" id="GO:0005786">
    <property type="term" value="C:signal recognition particle, endoplasmic reticulum targeting"/>
    <property type="evidence" value="ECO:0007669"/>
    <property type="project" value="UniProtKB-KW"/>
</dbReference>
<keyword evidence="2" id="KW-0963">Cytoplasm</keyword>
<dbReference type="GO" id="GO:0008312">
    <property type="term" value="F:7S RNA binding"/>
    <property type="evidence" value="ECO:0007669"/>
    <property type="project" value="InterPro"/>
</dbReference>
<evidence type="ECO:0000256" key="2">
    <source>
        <dbReference type="ARBA" id="ARBA00022490"/>
    </source>
</evidence>
<dbReference type="InterPro" id="IPR002778">
    <property type="entry name" value="Signal_recog_particle_SRP19"/>
</dbReference>
<dbReference type="EMBL" id="LXFE01000641">
    <property type="protein sequence ID" value="OLL24749.1"/>
    <property type="molecule type" value="Genomic_DNA"/>
</dbReference>
<dbReference type="PANTHER" id="PTHR17453">
    <property type="entry name" value="SIGNAL RECOGNITION PARTICLE 19 KD PROTEIN"/>
    <property type="match status" value="1"/>
</dbReference>
<keyword evidence="6" id="KW-1185">Reference proteome</keyword>
<dbReference type="AlphaFoldDB" id="A0A1U7LQ41"/>
<evidence type="ECO:0000313" key="6">
    <source>
        <dbReference type="Proteomes" id="UP000186594"/>
    </source>
</evidence>
<accession>A0A1U7LQ41</accession>
<dbReference type="InterPro" id="IPR036521">
    <property type="entry name" value="SRP19-like_sf"/>
</dbReference>
<dbReference type="STRING" id="1198029.A0A1U7LQ41"/>
<evidence type="ECO:0000256" key="3">
    <source>
        <dbReference type="ARBA" id="ARBA00023135"/>
    </source>
</evidence>
<evidence type="ECO:0000256" key="4">
    <source>
        <dbReference type="ARBA" id="ARBA00023274"/>
    </source>
</evidence>
<reference evidence="5 6" key="1">
    <citation type="submission" date="2016-04" db="EMBL/GenBank/DDBJ databases">
        <title>Evolutionary innovation and constraint leading to complex multicellularity in the Ascomycota.</title>
        <authorList>
            <person name="Cisse O."/>
            <person name="Nguyen A."/>
            <person name="Hewitt D.A."/>
            <person name="Jedd G."/>
            <person name="Stajich J.E."/>
        </authorList>
    </citation>
    <scope>NUCLEOTIDE SEQUENCE [LARGE SCALE GENOMIC DNA]</scope>
    <source>
        <strain evidence="5 6">DAH-3</strain>
    </source>
</reference>
<dbReference type="OMA" id="NPFKEAM"/>
<organism evidence="5 6">
    <name type="scientific">Neolecta irregularis (strain DAH-3)</name>
    <dbReference type="NCBI Taxonomy" id="1198029"/>
    <lineage>
        <taxon>Eukaryota</taxon>
        <taxon>Fungi</taxon>
        <taxon>Dikarya</taxon>
        <taxon>Ascomycota</taxon>
        <taxon>Taphrinomycotina</taxon>
        <taxon>Neolectales</taxon>
        <taxon>Neolectaceae</taxon>
        <taxon>Neolecta</taxon>
    </lineage>
</organism>
<comment type="caution">
    <text evidence="5">The sequence shown here is derived from an EMBL/GenBank/DDBJ whole genome shotgun (WGS) entry which is preliminary data.</text>
</comment>
<name>A0A1U7LQ41_NEOID</name>
<keyword evidence="3" id="KW-0733">Signal recognition particle</keyword>
<dbReference type="Pfam" id="PF01922">
    <property type="entry name" value="SRP19"/>
    <property type="match status" value="1"/>
</dbReference>
<proteinExistence type="predicted"/>
<gene>
    <name evidence="5" type="ORF">NEOLI_002304</name>
</gene>
<dbReference type="Proteomes" id="UP000186594">
    <property type="component" value="Unassembled WGS sequence"/>
</dbReference>
<dbReference type="SUPFAM" id="SSF69695">
    <property type="entry name" value="SRP19"/>
    <property type="match status" value="1"/>
</dbReference>
<comment type="subcellular location">
    <subcellularLocation>
        <location evidence="1">Cytoplasm</location>
    </subcellularLocation>
</comment>
<keyword evidence="4" id="KW-0687">Ribonucleoprotein</keyword>
<dbReference type="GO" id="GO:0006617">
    <property type="term" value="P:SRP-dependent cotranslational protein targeting to membrane, signal sequence recognition"/>
    <property type="evidence" value="ECO:0007669"/>
    <property type="project" value="TreeGrafter"/>
</dbReference>
<protein>
    <submittedName>
        <fullName evidence="5">Signal recognition particle SEC65 subunit</fullName>
    </submittedName>
</protein>
<evidence type="ECO:0000313" key="5">
    <source>
        <dbReference type="EMBL" id="OLL24749.1"/>
    </source>
</evidence>
<dbReference type="PANTHER" id="PTHR17453:SF0">
    <property type="entry name" value="SIGNAL RECOGNITION PARTICLE 19 KDA PROTEIN"/>
    <property type="match status" value="1"/>
</dbReference>
<sequence>MSRRPQLEEVNDSDDEISEVDISSLPAAGSVVPMNLQNISAPLAQSNSEDTIAGRHQMEDDSAFKSWICIYPIFFDIAKSYGEGRRVSADNAVECPLAYTLAGGARFLQIPHVFEPIKIHPGDWANPGRIRVLLKGRDGLPTHPTLHTKKALYTALSHFLKKNPTTRETPLKFPIRGLPSEKILPPPACPKGWKLNAIVPLHSNAVTGGGISENFMQDMMEKDPEMMKNIRATARRG</sequence>
<evidence type="ECO:0000256" key="1">
    <source>
        <dbReference type="ARBA" id="ARBA00004496"/>
    </source>
</evidence>
<dbReference type="Gene3D" id="3.30.56.30">
    <property type="entry name" value="Signal recognition particle, SRP19-like subunit"/>
    <property type="match status" value="1"/>
</dbReference>